<dbReference type="AlphaFoldDB" id="A0A4R3LHP1"/>
<protein>
    <submittedName>
        <fullName evidence="1">Uncharacterized protein</fullName>
    </submittedName>
</protein>
<organism evidence="1 2">
    <name type="scientific">Hazenella coriacea</name>
    <dbReference type="NCBI Taxonomy" id="1179467"/>
    <lineage>
        <taxon>Bacteria</taxon>
        <taxon>Bacillati</taxon>
        <taxon>Bacillota</taxon>
        <taxon>Bacilli</taxon>
        <taxon>Bacillales</taxon>
        <taxon>Thermoactinomycetaceae</taxon>
        <taxon>Hazenella</taxon>
    </lineage>
</organism>
<dbReference type="Proteomes" id="UP000294937">
    <property type="component" value="Unassembled WGS sequence"/>
</dbReference>
<proteinExistence type="predicted"/>
<evidence type="ECO:0000313" key="1">
    <source>
        <dbReference type="EMBL" id="TCS97036.1"/>
    </source>
</evidence>
<dbReference type="RefSeq" id="WP_131923396.1">
    <property type="nucleotide sequence ID" value="NZ_SMAG01000001.1"/>
</dbReference>
<dbReference type="EMBL" id="SMAG01000001">
    <property type="protein sequence ID" value="TCS97036.1"/>
    <property type="molecule type" value="Genomic_DNA"/>
</dbReference>
<accession>A0A4R3LHP1</accession>
<reference evidence="1 2" key="1">
    <citation type="submission" date="2019-03" db="EMBL/GenBank/DDBJ databases">
        <title>Genomic Encyclopedia of Type Strains, Phase IV (KMG-IV): sequencing the most valuable type-strain genomes for metagenomic binning, comparative biology and taxonomic classification.</title>
        <authorList>
            <person name="Goeker M."/>
        </authorList>
    </citation>
    <scope>NUCLEOTIDE SEQUENCE [LARGE SCALE GENOMIC DNA]</scope>
    <source>
        <strain evidence="1 2">DSM 45707</strain>
    </source>
</reference>
<keyword evidence="2" id="KW-1185">Reference proteome</keyword>
<dbReference type="OrthoDB" id="2989838at2"/>
<gene>
    <name evidence="1" type="ORF">EDD58_101684</name>
</gene>
<evidence type="ECO:0000313" key="2">
    <source>
        <dbReference type="Proteomes" id="UP000294937"/>
    </source>
</evidence>
<name>A0A4R3LHP1_9BACL</name>
<comment type="caution">
    <text evidence="1">The sequence shown here is derived from an EMBL/GenBank/DDBJ whole genome shotgun (WGS) entry which is preliminary data.</text>
</comment>
<sequence length="94" mass="11163">MDQQKRQLIAIILIMLKDVYAKTTQLESMFDSSSIHIIHRYFDPFQSMLNALEIPEENQDILFKLMKVYVEEQMTLDEILLEIENQVLTVKNED</sequence>